<gene>
    <name evidence="8" type="primary">phnC</name>
    <name evidence="8" type="ORF">DQK91_12330</name>
</gene>
<dbReference type="NCBIfam" id="TIGR02315">
    <property type="entry name" value="ABC_phnC"/>
    <property type="match status" value="1"/>
</dbReference>
<keyword evidence="3" id="KW-0547">Nucleotide-binding</keyword>
<dbReference type="PANTHER" id="PTHR43166:SF6">
    <property type="entry name" value="PHOSPHONATES IMPORT ATP-BINDING PROTEIN PHNC"/>
    <property type="match status" value="1"/>
</dbReference>
<dbReference type="PANTHER" id="PTHR43166">
    <property type="entry name" value="AMINO ACID IMPORT ATP-BINDING PROTEIN"/>
    <property type="match status" value="1"/>
</dbReference>
<dbReference type="InterPro" id="IPR050086">
    <property type="entry name" value="MetN_ABC_transporter-like"/>
</dbReference>
<comment type="caution">
    <text evidence="8">The sequence shown here is derived from an EMBL/GenBank/DDBJ whole genome shotgun (WGS) entry which is preliminary data.</text>
</comment>
<keyword evidence="6" id="KW-0472">Membrane</keyword>
<protein>
    <submittedName>
        <fullName evidence="8">Phosphonate ABC transporter ATP-binding protein</fullName>
    </submittedName>
</protein>
<dbReference type="InterPro" id="IPR003439">
    <property type="entry name" value="ABC_transporter-like_ATP-bd"/>
</dbReference>
<proteinExistence type="predicted"/>
<keyword evidence="5" id="KW-1278">Translocase</keyword>
<dbReference type="SUPFAM" id="SSF52540">
    <property type="entry name" value="P-loop containing nucleoside triphosphate hydrolases"/>
    <property type="match status" value="1"/>
</dbReference>
<evidence type="ECO:0000259" key="7">
    <source>
        <dbReference type="PROSITE" id="PS50893"/>
    </source>
</evidence>
<feature type="domain" description="ABC transporter" evidence="7">
    <location>
        <begin position="2"/>
        <end position="245"/>
    </location>
</feature>
<accession>A0A6P1ZGP2</accession>
<name>A0A6P1ZGP2_9BACT</name>
<keyword evidence="4 8" id="KW-0067">ATP-binding</keyword>
<evidence type="ECO:0000256" key="4">
    <source>
        <dbReference type="ARBA" id="ARBA00022840"/>
    </source>
</evidence>
<keyword evidence="1" id="KW-0813">Transport</keyword>
<organism evidence="8 9">
    <name type="scientific">Oceanidesulfovibrio marinus</name>
    <dbReference type="NCBI Taxonomy" id="370038"/>
    <lineage>
        <taxon>Bacteria</taxon>
        <taxon>Pseudomonadati</taxon>
        <taxon>Thermodesulfobacteriota</taxon>
        <taxon>Desulfovibrionia</taxon>
        <taxon>Desulfovibrionales</taxon>
        <taxon>Desulfovibrionaceae</taxon>
        <taxon>Oceanidesulfovibrio</taxon>
    </lineage>
</organism>
<dbReference type="CDD" id="cd03256">
    <property type="entry name" value="ABC_PhnC_transporter"/>
    <property type="match status" value="1"/>
</dbReference>
<dbReference type="OrthoDB" id="9809450at2"/>
<dbReference type="Proteomes" id="UP000434052">
    <property type="component" value="Unassembled WGS sequence"/>
</dbReference>
<dbReference type="PROSITE" id="PS50893">
    <property type="entry name" value="ABC_TRANSPORTER_2"/>
    <property type="match status" value="1"/>
</dbReference>
<dbReference type="GO" id="GO:0005524">
    <property type="term" value="F:ATP binding"/>
    <property type="evidence" value="ECO:0007669"/>
    <property type="project" value="UniProtKB-KW"/>
</dbReference>
<reference evidence="8 9" key="1">
    <citation type="submission" date="2018-06" db="EMBL/GenBank/DDBJ databases">
        <title>Complete genome of Desulfovibrio marinus P48SEP.</title>
        <authorList>
            <person name="Crispim J.S."/>
            <person name="Vidigal P.M.P."/>
            <person name="Silva L.C.F."/>
            <person name="Araujo L.C."/>
            <person name="Laguardia C.N."/>
            <person name="Dias R.S."/>
            <person name="Sousa M.P."/>
            <person name="Paula S.O."/>
            <person name="Silva C."/>
        </authorList>
    </citation>
    <scope>NUCLEOTIDE SEQUENCE [LARGE SCALE GENOMIC DNA]</scope>
    <source>
        <strain evidence="8 9">P48SEP</strain>
    </source>
</reference>
<keyword evidence="2" id="KW-1003">Cell membrane</keyword>
<dbReference type="RefSeq" id="WP_144305662.1">
    <property type="nucleotide sequence ID" value="NZ_QMIF01000007.1"/>
</dbReference>
<dbReference type="InterPro" id="IPR027417">
    <property type="entry name" value="P-loop_NTPase"/>
</dbReference>
<evidence type="ECO:0000256" key="6">
    <source>
        <dbReference type="ARBA" id="ARBA00023136"/>
    </source>
</evidence>
<dbReference type="InterPro" id="IPR003593">
    <property type="entry name" value="AAA+_ATPase"/>
</dbReference>
<dbReference type="AlphaFoldDB" id="A0A6P1ZGP2"/>
<dbReference type="GO" id="GO:0015416">
    <property type="term" value="F:ABC-type phosphonate transporter activity"/>
    <property type="evidence" value="ECO:0007669"/>
    <property type="project" value="InterPro"/>
</dbReference>
<evidence type="ECO:0000313" key="9">
    <source>
        <dbReference type="Proteomes" id="UP000434052"/>
    </source>
</evidence>
<dbReference type="SMART" id="SM00382">
    <property type="entry name" value="AAA"/>
    <property type="match status" value="1"/>
</dbReference>
<dbReference type="Pfam" id="PF00005">
    <property type="entry name" value="ABC_tran"/>
    <property type="match status" value="1"/>
</dbReference>
<dbReference type="EMBL" id="QMIF01000007">
    <property type="protein sequence ID" value="TVM33440.1"/>
    <property type="molecule type" value="Genomic_DNA"/>
</dbReference>
<evidence type="ECO:0000256" key="2">
    <source>
        <dbReference type="ARBA" id="ARBA00022475"/>
    </source>
</evidence>
<dbReference type="Gene3D" id="3.40.50.300">
    <property type="entry name" value="P-loop containing nucleotide triphosphate hydrolases"/>
    <property type="match status" value="1"/>
</dbReference>
<evidence type="ECO:0000313" key="8">
    <source>
        <dbReference type="EMBL" id="TVM33440.1"/>
    </source>
</evidence>
<dbReference type="PROSITE" id="PS00211">
    <property type="entry name" value="ABC_TRANSPORTER_1"/>
    <property type="match status" value="1"/>
</dbReference>
<evidence type="ECO:0000256" key="1">
    <source>
        <dbReference type="ARBA" id="ARBA00022448"/>
    </source>
</evidence>
<dbReference type="GO" id="GO:0016020">
    <property type="term" value="C:membrane"/>
    <property type="evidence" value="ECO:0007669"/>
    <property type="project" value="InterPro"/>
</dbReference>
<evidence type="ECO:0000256" key="5">
    <source>
        <dbReference type="ARBA" id="ARBA00022967"/>
    </source>
</evidence>
<dbReference type="InterPro" id="IPR012693">
    <property type="entry name" value="ABC_transpr_PhnC"/>
</dbReference>
<evidence type="ECO:0000256" key="3">
    <source>
        <dbReference type="ARBA" id="ARBA00022741"/>
    </source>
</evidence>
<dbReference type="GO" id="GO:0016887">
    <property type="term" value="F:ATP hydrolysis activity"/>
    <property type="evidence" value="ECO:0007669"/>
    <property type="project" value="InterPro"/>
</dbReference>
<sequence length="277" mass="30037">MLEIQGLSKRFGDVVAVNDVSLSIPMGQFIGIIGSSGAGKSTLLRLINRLLDPSGGSMRFDNTAVCELQGKKLREWRATCAMIFQQFNLVERLDVLGNVLLGRLGYNATLPTLIKQFSRRERDMAVGALERLGMAPHALKRADTLSGGQQQRVAIARALVQEPKLVLADEPIASLDPRNAAMVMDALRTINKDDGITVICNLHQVPTAQEYCDRLVGMAHGRVVFDGAPESLDEQKVQEIYGLEEGSEELECALNRCAPAGNPSRIRSAGQPATAQA</sequence>
<dbReference type="InterPro" id="IPR017871">
    <property type="entry name" value="ABC_transporter-like_CS"/>
</dbReference>